<dbReference type="SUPFAM" id="SSF52540">
    <property type="entry name" value="P-loop containing nucleoside triphosphate hydrolases"/>
    <property type="match status" value="1"/>
</dbReference>
<comment type="caution">
    <text evidence="4">The sequence shown here is derived from an EMBL/GenBank/DDBJ whole genome shotgun (WGS) entry which is preliminary data.</text>
</comment>
<name>A0A832T4X8_9EURY</name>
<dbReference type="EC" id="2.7.1.164" evidence="4"/>
<dbReference type="AlphaFoldDB" id="A0A832T4X8"/>
<keyword evidence="3" id="KW-0175">Coiled coil</keyword>
<protein>
    <submittedName>
        <fullName evidence="4">L-seryl-tRNA(Sec) kinase</fullName>
        <ecNumber evidence="4">2.7.1.164</ecNumber>
    </submittedName>
</protein>
<dbReference type="NCBIfam" id="TIGR03574">
    <property type="entry name" value="selen_PSTK"/>
    <property type="match status" value="1"/>
</dbReference>
<evidence type="ECO:0000256" key="2">
    <source>
        <dbReference type="ARBA" id="ARBA00022840"/>
    </source>
</evidence>
<gene>
    <name evidence="4" type="primary">pstK</name>
    <name evidence="4" type="ORF">HA335_01115</name>
</gene>
<dbReference type="GO" id="GO:0000049">
    <property type="term" value="F:tRNA binding"/>
    <property type="evidence" value="ECO:0007669"/>
    <property type="project" value="TreeGrafter"/>
</dbReference>
<feature type="coiled-coil region" evidence="3">
    <location>
        <begin position="176"/>
        <end position="232"/>
    </location>
</feature>
<dbReference type="Gene3D" id="3.40.50.300">
    <property type="entry name" value="P-loop containing nucleotide triphosphate hydrolases"/>
    <property type="match status" value="1"/>
</dbReference>
<dbReference type="EMBL" id="DUJR01000005">
    <property type="protein sequence ID" value="HII59174.1"/>
    <property type="molecule type" value="Genomic_DNA"/>
</dbReference>
<dbReference type="GO" id="GO:0005524">
    <property type="term" value="F:ATP binding"/>
    <property type="evidence" value="ECO:0007669"/>
    <property type="project" value="UniProtKB-KW"/>
</dbReference>
<evidence type="ECO:0000256" key="1">
    <source>
        <dbReference type="ARBA" id="ARBA00022741"/>
    </source>
</evidence>
<dbReference type="PANTHER" id="PTHR20873:SF0">
    <property type="entry name" value="L-SERYL-TRNA(SEC) KINASE"/>
    <property type="match status" value="1"/>
</dbReference>
<keyword evidence="4" id="KW-0808">Transferase</keyword>
<dbReference type="RefSeq" id="WP_064496861.1">
    <property type="nucleotide sequence ID" value="NC_000909.1"/>
</dbReference>
<dbReference type="OMA" id="RESFPVW"/>
<keyword evidence="2" id="KW-0067">ATP-binding</keyword>
<dbReference type="GO" id="GO:0001717">
    <property type="term" value="P:conversion of seryl-tRNAsec to selenocys-tRNAsec"/>
    <property type="evidence" value="ECO:0007669"/>
    <property type="project" value="InterPro"/>
</dbReference>
<dbReference type="InterPro" id="IPR020024">
    <property type="entry name" value="L-seryl-tRNA_Sec_kinase_arc"/>
</dbReference>
<dbReference type="InterPro" id="IPR027417">
    <property type="entry name" value="P-loop_NTPase"/>
</dbReference>
<dbReference type="PANTHER" id="PTHR20873">
    <property type="entry name" value="L-SERYL-TRNA(SEC) KINASE"/>
    <property type="match status" value="1"/>
</dbReference>
<evidence type="ECO:0000313" key="4">
    <source>
        <dbReference type="EMBL" id="HII59174.1"/>
    </source>
</evidence>
<dbReference type="SMR" id="A0A832T4X8"/>
<dbReference type="InterPro" id="IPR013641">
    <property type="entry name" value="KTI12/PSTK"/>
</dbReference>
<dbReference type="FunFam" id="3.40.50.300:FF:005686">
    <property type="entry name" value="L-seryl-tRNA(Sec) kinase"/>
    <property type="match status" value="1"/>
</dbReference>
<sequence length="248" mass="29467">MLIILTGLPGVGKSTFSKNLAKILSKNNIDVIVLGSDLIRESFPVWKEKYEEFIKKSTYRLIDSALKNYWVIVDDTNYYNSMRRDLINIAKKYNKNYAIIYLKASLDVLIRRNIERGEKIPNEVIKKMYEKFDEPGKKYKWDEPFLIIDTTKDIDFNEIAKKLIEKSKEIPKFYVLEENKNKNNNISDKIDKETRKIVSEYIKSKKLDKDKIKEVVELRKEFLKKIKKMEEVDADRVLKEFKDLLNSY</sequence>
<accession>A0A832T4X8</accession>
<dbReference type="Proteomes" id="UP000645676">
    <property type="component" value="Unassembled WGS sequence"/>
</dbReference>
<keyword evidence="1" id="KW-0547">Nucleotide-binding</keyword>
<dbReference type="Pfam" id="PF08433">
    <property type="entry name" value="KTI12"/>
    <property type="match status" value="1"/>
</dbReference>
<proteinExistence type="predicted"/>
<reference evidence="4" key="1">
    <citation type="journal article" date="2020" name="bioRxiv">
        <title>A rank-normalized archaeal taxonomy based on genome phylogeny resolves widespread incomplete and uneven classifications.</title>
        <authorList>
            <person name="Rinke C."/>
            <person name="Chuvochina M."/>
            <person name="Mussig A.J."/>
            <person name="Chaumeil P.-A."/>
            <person name="Waite D.W."/>
            <person name="Whitman W.B."/>
            <person name="Parks D.H."/>
            <person name="Hugenholtz P."/>
        </authorList>
    </citation>
    <scope>NUCLEOTIDE SEQUENCE</scope>
    <source>
        <strain evidence="4">UBA8849</strain>
    </source>
</reference>
<evidence type="ECO:0000313" key="5">
    <source>
        <dbReference type="Proteomes" id="UP000645676"/>
    </source>
</evidence>
<dbReference type="GO" id="GO:0043915">
    <property type="term" value="F:L-seryl-tRNA(Sec) kinase activity"/>
    <property type="evidence" value="ECO:0007669"/>
    <property type="project" value="UniProtKB-EC"/>
</dbReference>
<dbReference type="GeneID" id="1452446"/>
<dbReference type="InterPro" id="IPR052648">
    <property type="entry name" value="Ser-tRNA(Sec)_kinase"/>
</dbReference>
<evidence type="ECO:0000256" key="3">
    <source>
        <dbReference type="SAM" id="Coils"/>
    </source>
</evidence>
<keyword evidence="4" id="KW-0418">Kinase</keyword>
<dbReference type="Gene3D" id="1.10.12.40">
    <property type="match status" value="1"/>
</dbReference>
<organism evidence="4 5">
    <name type="scientific">Methanocaldococcus jannaschii</name>
    <dbReference type="NCBI Taxonomy" id="2190"/>
    <lineage>
        <taxon>Archaea</taxon>
        <taxon>Methanobacteriati</taxon>
        <taxon>Methanobacteriota</taxon>
        <taxon>Methanomada group</taxon>
        <taxon>Methanococci</taxon>
        <taxon>Methanococcales</taxon>
        <taxon>Methanocaldococcaceae</taxon>
        <taxon>Methanocaldococcus</taxon>
    </lineage>
</organism>